<dbReference type="GO" id="GO:0005249">
    <property type="term" value="F:voltage-gated potassium channel activity"/>
    <property type="evidence" value="ECO:0007669"/>
    <property type="project" value="InterPro"/>
</dbReference>
<sequence>MSRFHVQLQQQAAMIHADEADQQHIEDVYDEAQAGLFDRDRETRRMLDGTPLSAGPSMHARGTPPGAAPPTGSSPGDAPGGPGGPPGLARPSAQAMLRRQASAAETTSEGTSAEGEDVLQTAQLQDSQPLRRFVTRSSSFTKEQFEELLAHSSILNVGPSAASESRMLHSHLPPSKLESPARRRRVHIGPRPLSCMRLPMIRPDSYRFILWSCLVLLSDLTYSAFVVPISLGMWTSFYVFNWTTVCDFLFGCVFFVDMILGFHVGFIATYNSRKLLVMNGRIVARHYLRSFSFMVDSFASAAWLLQIALVIVYHTVPGANPNTALVIMEVIRLMRFLRVIRLLLALLSNGVFATLVVDTPYLKWLRNQHLMSMLYMLYLIAVVVNFLGCLWNFTAGAQGWQNTWVNFYEPFVRNYGDDASFELTSDQVESVSRVWLYIVGNYWALSTIATVGFGDVVPQSLVENIVVIIVEVIGVLFFGLLISSISELLQQANRNARRVHLFRSKMQSVESWMQKQNLPRRLQRRIKTFYAEVWIRQHETKEETVLFQELPHALRNEVAWQACKAVFRYSALVLCSQAGVQVLLHILGTEVARQACKAVFRQVPLLHEMDEKTLYLLASKMTPFRFTGGHDLVTEGDPADRFWILIEGEVVALYHFREAERIEGPAVVGESVLLQEHEESLRTFPCTYRTLTSCICWMVRTRDFKPMLATRPGLAALVKARALQSLADHMQQYPAAWQHKGLKRLSGMRRQPGRPSLARMSSDPLRAHHADSFGEGSGAAAVRSRLARASSPIPVQHRKVVSWGGYDNSSMGSTIPPAEQDEGEGGAADGTPTGLLRHKWQEAAAAAVADVSAQEALQQQAQQQRASPPQQQQQQQQQQRRQQSLRAPPIPGLPPLPPLSRGPSGASAPSRASSLPPVVENVPLHLPSDERHSVSDESPFGSTIAAGSAAGSHGTTAAAAGAAAAAAVAAGAARAASQQGAAGGTEESEVAAAGRDSPEPLSSVLVVAEKAQQVGHSAAELAAAAAAAAVGAYSRLPTPAGRLLQALSSAHQEAAATRRGDAAYDKEMEELAAALQQADGEQLAEHSTPPGAAADGGEHEEGSEEGPIERLTTQQALALLQAAQEAQDLEAQQREAVAASMVASLAAATSASAAGAAAHDGVDGPAAAGTLPAQLLGELLREVQELRKDVDRLRIARHSTT</sequence>
<evidence type="ECO:0000256" key="8">
    <source>
        <dbReference type="ARBA" id="ARBA00022989"/>
    </source>
</evidence>
<dbReference type="GO" id="GO:0005886">
    <property type="term" value="C:plasma membrane"/>
    <property type="evidence" value="ECO:0007669"/>
    <property type="project" value="TreeGrafter"/>
</dbReference>
<feature type="compositionally biased region" description="Pro residues" evidence="12">
    <location>
        <begin position="888"/>
        <end position="900"/>
    </location>
</feature>
<dbReference type="Pfam" id="PF00520">
    <property type="entry name" value="Ion_trans"/>
    <property type="match status" value="1"/>
</dbReference>
<keyword evidence="16" id="KW-1185">Reference proteome</keyword>
<comment type="caution">
    <text evidence="15">The sequence shown here is derived from an EMBL/GenBank/DDBJ whole genome shotgun (WGS) entry which is preliminary data.</text>
</comment>
<evidence type="ECO:0000256" key="10">
    <source>
        <dbReference type="ARBA" id="ARBA00023136"/>
    </source>
</evidence>
<dbReference type="InterPro" id="IPR005821">
    <property type="entry name" value="Ion_trans_dom"/>
</dbReference>
<dbReference type="PRINTS" id="PR01463">
    <property type="entry name" value="EAGCHANLFMLY"/>
</dbReference>
<dbReference type="CDD" id="cd00038">
    <property type="entry name" value="CAP_ED"/>
    <property type="match status" value="1"/>
</dbReference>
<dbReference type="SUPFAM" id="SSF81324">
    <property type="entry name" value="Voltage-gated potassium channels"/>
    <property type="match status" value="1"/>
</dbReference>
<dbReference type="GO" id="GO:0042391">
    <property type="term" value="P:regulation of membrane potential"/>
    <property type="evidence" value="ECO:0007669"/>
    <property type="project" value="TreeGrafter"/>
</dbReference>
<accession>A0A2P6THX7</accession>
<keyword evidence="10 13" id="KW-0472">Membrane</keyword>
<evidence type="ECO:0000256" key="12">
    <source>
        <dbReference type="SAM" id="MobiDB-lite"/>
    </source>
</evidence>
<feature type="region of interest" description="Disordered" evidence="12">
    <location>
        <begin position="748"/>
        <end position="776"/>
    </location>
</feature>
<feature type="transmembrane region" description="Helical" evidence="13">
    <location>
        <begin position="336"/>
        <end position="362"/>
    </location>
</feature>
<dbReference type="EMBL" id="LHPG02000015">
    <property type="protein sequence ID" value="PRW33893.1"/>
    <property type="molecule type" value="Genomic_DNA"/>
</dbReference>
<evidence type="ECO:0000256" key="2">
    <source>
        <dbReference type="ARBA" id="ARBA00022448"/>
    </source>
</evidence>
<dbReference type="InterPro" id="IPR000595">
    <property type="entry name" value="cNMP-bd_dom"/>
</dbReference>
<feature type="transmembrane region" description="Helical" evidence="13">
    <location>
        <begin position="465"/>
        <end position="485"/>
    </location>
</feature>
<dbReference type="Gene3D" id="1.10.287.70">
    <property type="match status" value="1"/>
</dbReference>
<evidence type="ECO:0000313" key="15">
    <source>
        <dbReference type="EMBL" id="PRW33893.1"/>
    </source>
</evidence>
<dbReference type="GO" id="GO:0034702">
    <property type="term" value="C:monoatomic ion channel complex"/>
    <property type="evidence" value="ECO:0007669"/>
    <property type="project" value="UniProtKB-KW"/>
</dbReference>
<keyword evidence="6" id="KW-0851">Voltage-gated channel</keyword>
<dbReference type="InterPro" id="IPR003938">
    <property type="entry name" value="K_chnl_volt-dep_EAG/ELK/ERG"/>
</dbReference>
<dbReference type="PROSITE" id="PS50042">
    <property type="entry name" value="CNMP_BINDING_3"/>
    <property type="match status" value="1"/>
</dbReference>
<keyword evidence="11" id="KW-0407">Ion channel</keyword>
<dbReference type="InterPro" id="IPR018490">
    <property type="entry name" value="cNMP-bd_dom_sf"/>
</dbReference>
<organism evidence="15 16">
    <name type="scientific">Chlorella sorokiniana</name>
    <name type="common">Freshwater green alga</name>
    <dbReference type="NCBI Taxonomy" id="3076"/>
    <lineage>
        <taxon>Eukaryota</taxon>
        <taxon>Viridiplantae</taxon>
        <taxon>Chlorophyta</taxon>
        <taxon>core chlorophytes</taxon>
        <taxon>Trebouxiophyceae</taxon>
        <taxon>Chlorellales</taxon>
        <taxon>Chlorellaceae</taxon>
        <taxon>Chlorella clade</taxon>
        <taxon>Chlorella</taxon>
    </lineage>
</organism>
<evidence type="ECO:0000256" key="13">
    <source>
        <dbReference type="SAM" id="Phobius"/>
    </source>
</evidence>
<keyword evidence="8 13" id="KW-1133">Transmembrane helix</keyword>
<keyword evidence="4 13" id="KW-0812">Transmembrane</keyword>
<dbReference type="STRING" id="3076.A0A2P6THX7"/>
<evidence type="ECO:0000256" key="5">
    <source>
        <dbReference type="ARBA" id="ARBA00022826"/>
    </source>
</evidence>
<evidence type="ECO:0000256" key="9">
    <source>
        <dbReference type="ARBA" id="ARBA00023065"/>
    </source>
</evidence>
<feature type="region of interest" description="Disordered" evidence="12">
    <location>
        <begin position="47"/>
        <end position="116"/>
    </location>
</feature>
<feature type="compositionally biased region" description="Low complexity" evidence="12">
    <location>
        <begin position="859"/>
        <end position="887"/>
    </location>
</feature>
<gene>
    <name evidence="15" type="ORF">C2E21_7310</name>
</gene>
<evidence type="ECO:0000256" key="11">
    <source>
        <dbReference type="ARBA" id="ARBA00023303"/>
    </source>
</evidence>
<feature type="compositionally biased region" description="Low complexity" evidence="12">
    <location>
        <begin position="60"/>
        <end position="77"/>
    </location>
</feature>
<feature type="transmembrane region" description="Helical" evidence="13">
    <location>
        <begin position="248"/>
        <end position="270"/>
    </location>
</feature>
<feature type="domain" description="Cyclic nucleotide-binding" evidence="14">
    <location>
        <begin position="605"/>
        <end position="708"/>
    </location>
</feature>
<keyword evidence="7" id="KW-0630">Potassium</keyword>
<dbReference type="Proteomes" id="UP000239899">
    <property type="component" value="Unassembled WGS sequence"/>
</dbReference>
<dbReference type="Gene3D" id="1.10.287.630">
    <property type="entry name" value="Helix hairpin bin"/>
    <property type="match status" value="1"/>
</dbReference>
<dbReference type="InterPro" id="IPR014710">
    <property type="entry name" value="RmlC-like_jellyroll"/>
</dbReference>
<proteinExistence type="predicted"/>
<protein>
    <submittedName>
        <fullName evidence="15">Cyclic nucleotide-gated ion channel 1</fullName>
    </submittedName>
</protein>
<dbReference type="Gene3D" id="2.60.120.10">
    <property type="entry name" value="Jelly Rolls"/>
    <property type="match status" value="1"/>
</dbReference>
<feature type="region of interest" description="Disordered" evidence="12">
    <location>
        <begin position="803"/>
        <end position="833"/>
    </location>
</feature>
<evidence type="ECO:0000313" key="16">
    <source>
        <dbReference type="Proteomes" id="UP000239899"/>
    </source>
</evidence>
<evidence type="ECO:0000256" key="4">
    <source>
        <dbReference type="ARBA" id="ARBA00022692"/>
    </source>
</evidence>
<feature type="transmembrane region" description="Helical" evidence="13">
    <location>
        <begin position="291"/>
        <end position="316"/>
    </location>
</feature>
<evidence type="ECO:0000256" key="3">
    <source>
        <dbReference type="ARBA" id="ARBA00022538"/>
    </source>
</evidence>
<comment type="subcellular location">
    <subcellularLocation>
        <location evidence="1">Membrane</location>
        <topology evidence="1">Multi-pass membrane protein</topology>
    </subcellularLocation>
</comment>
<keyword evidence="2" id="KW-0813">Transport</keyword>
<dbReference type="PANTHER" id="PTHR10217:SF435">
    <property type="entry name" value="POTASSIUM VOLTAGE-GATED CHANNEL PROTEIN EAG"/>
    <property type="match status" value="1"/>
</dbReference>
<dbReference type="AlphaFoldDB" id="A0A2P6THX7"/>
<dbReference type="OrthoDB" id="426293at2759"/>
<feature type="compositionally biased region" description="Low complexity" evidence="12">
    <location>
        <begin position="901"/>
        <end position="917"/>
    </location>
</feature>
<keyword evidence="3" id="KW-0633">Potassium transport</keyword>
<feature type="region of interest" description="Disordered" evidence="12">
    <location>
        <begin position="1075"/>
        <end position="1108"/>
    </location>
</feature>
<evidence type="ECO:0000256" key="6">
    <source>
        <dbReference type="ARBA" id="ARBA00022882"/>
    </source>
</evidence>
<dbReference type="SUPFAM" id="SSF51206">
    <property type="entry name" value="cAMP-binding domain-like"/>
    <property type="match status" value="2"/>
</dbReference>
<dbReference type="InterPro" id="IPR050818">
    <property type="entry name" value="KCNH_animal-type"/>
</dbReference>
<feature type="region of interest" description="Disordered" evidence="12">
    <location>
        <begin position="859"/>
        <end position="923"/>
    </location>
</feature>
<reference evidence="15 16" key="1">
    <citation type="journal article" date="2018" name="Plant J.">
        <title>Genome sequences of Chlorella sorokiniana UTEX 1602 and Micractinium conductrix SAG 241.80: implications to maltose excretion by a green alga.</title>
        <authorList>
            <person name="Arriola M.B."/>
            <person name="Velmurugan N."/>
            <person name="Zhang Y."/>
            <person name="Plunkett M.H."/>
            <person name="Hondzo H."/>
            <person name="Barney B.M."/>
        </authorList>
    </citation>
    <scope>NUCLEOTIDE SEQUENCE [LARGE SCALE GENOMIC DNA]</scope>
    <source>
        <strain evidence="16">UTEX 1602</strain>
    </source>
</reference>
<evidence type="ECO:0000256" key="1">
    <source>
        <dbReference type="ARBA" id="ARBA00004141"/>
    </source>
</evidence>
<keyword evidence="5" id="KW-0631">Potassium channel</keyword>
<feature type="compositionally biased region" description="Low complexity" evidence="12">
    <location>
        <begin position="101"/>
        <end position="113"/>
    </location>
</feature>
<dbReference type="PANTHER" id="PTHR10217">
    <property type="entry name" value="VOLTAGE AND LIGAND GATED POTASSIUM CHANNEL"/>
    <property type="match status" value="1"/>
</dbReference>
<name>A0A2P6THX7_CHLSO</name>
<dbReference type="SMART" id="SM00100">
    <property type="entry name" value="cNMP"/>
    <property type="match status" value="1"/>
</dbReference>
<evidence type="ECO:0000259" key="14">
    <source>
        <dbReference type="PROSITE" id="PS50042"/>
    </source>
</evidence>
<feature type="transmembrane region" description="Helical" evidence="13">
    <location>
        <begin position="374"/>
        <end position="394"/>
    </location>
</feature>
<evidence type="ECO:0000256" key="7">
    <source>
        <dbReference type="ARBA" id="ARBA00022958"/>
    </source>
</evidence>
<keyword evidence="9" id="KW-0406">Ion transport</keyword>
<feature type="transmembrane region" description="Helical" evidence="13">
    <location>
        <begin position="434"/>
        <end position="453"/>
    </location>
</feature>